<dbReference type="RefSeq" id="WP_066446093.1">
    <property type="nucleotide sequence ID" value="NZ_CAUWFI010000038.1"/>
</dbReference>
<gene>
    <name evidence="2" type="ORF">EDD60_10219</name>
</gene>
<feature type="domain" description="Plasmid pRiA4b Orf3-like" evidence="1">
    <location>
        <begin position="87"/>
        <end position="216"/>
    </location>
</feature>
<evidence type="ECO:0000259" key="1">
    <source>
        <dbReference type="Pfam" id="PF07929"/>
    </source>
</evidence>
<evidence type="ECO:0000313" key="3">
    <source>
        <dbReference type="Proteomes" id="UP000295515"/>
    </source>
</evidence>
<keyword evidence="3" id="KW-1185">Reference proteome</keyword>
<dbReference type="Proteomes" id="UP000295515">
    <property type="component" value="Unassembled WGS sequence"/>
</dbReference>
<dbReference type="SUPFAM" id="SSF159941">
    <property type="entry name" value="MM3350-like"/>
    <property type="match status" value="1"/>
</dbReference>
<reference evidence="2 3" key="1">
    <citation type="submission" date="2019-03" db="EMBL/GenBank/DDBJ databases">
        <title>Genomic Encyclopedia of Type Strains, Phase IV (KMG-IV): sequencing the most valuable type-strain genomes for metagenomic binning, comparative biology and taxonomic classification.</title>
        <authorList>
            <person name="Goeker M."/>
        </authorList>
    </citation>
    <scope>NUCLEOTIDE SEQUENCE [LARGE SCALE GENOMIC DNA]</scope>
    <source>
        <strain evidence="2 3">DSM 29487</strain>
    </source>
</reference>
<evidence type="ECO:0000313" key="2">
    <source>
        <dbReference type="EMBL" id="TCW02057.1"/>
    </source>
</evidence>
<comment type="caution">
    <text evidence="2">The sequence shown here is derived from an EMBL/GenBank/DDBJ whole genome shotgun (WGS) entry which is preliminary data.</text>
</comment>
<dbReference type="Pfam" id="PF07929">
    <property type="entry name" value="PRiA4_ORF3"/>
    <property type="match status" value="1"/>
</dbReference>
<dbReference type="Gene3D" id="3.10.290.30">
    <property type="entry name" value="MM3350-like"/>
    <property type="match status" value="1"/>
</dbReference>
<name>A0A4R3Z5P1_9FIRM</name>
<proteinExistence type="predicted"/>
<sequence>MLLEHILDCVNDIYEDVMEGASPELMNVLKQLEEEAHDSSVDLTKKAIMLSMTLCMSQLEFDDDLFEGLLLENLDHFVKHIPDMKKTMSLRIELRGLEKNVNRVIKVPYGMVLADLAYLILASMNAEGEHLFTFISDEGKYGCDQCDGEMIDGYAADMTIADLSLHEGSHLVLWYDFGDDYFFDIHVMDVDEHNDIQSLDDLKVLAGEGYGIWEDEHQLLELYYENQEEFLRVVSEMGLNEDDFILEDFDVDDANEFLLDNYEFLKTSYEVYDEDVY</sequence>
<organism evidence="2 3">
    <name type="scientific">Longibaculum muris</name>
    <dbReference type="NCBI Taxonomy" id="1796628"/>
    <lineage>
        <taxon>Bacteria</taxon>
        <taxon>Bacillati</taxon>
        <taxon>Bacillota</taxon>
        <taxon>Erysipelotrichia</taxon>
        <taxon>Erysipelotrichales</taxon>
        <taxon>Coprobacillaceae</taxon>
        <taxon>Longibaculum</taxon>
    </lineage>
</organism>
<accession>A0A4R3Z5P1</accession>
<dbReference type="GeneID" id="98914265"/>
<protein>
    <submittedName>
        <fullName evidence="2">PRiA4b ORF-3-like protein</fullName>
    </submittedName>
</protein>
<dbReference type="AlphaFoldDB" id="A0A4R3Z5P1"/>
<dbReference type="InterPro" id="IPR012912">
    <property type="entry name" value="Plasmid_pRiA4b_Orf3-like"/>
</dbReference>
<dbReference type="InterPro" id="IPR024047">
    <property type="entry name" value="MM3350-like_sf"/>
</dbReference>
<dbReference type="EMBL" id="SMCQ01000002">
    <property type="protein sequence ID" value="TCW02057.1"/>
    <property type="molecule type" value="Genomic_DNA"/>
</dbReference>